<evidence type="ECO:0000313" key="6">
    <source>
        <dbReference type="Proteomes" id="UP000236173"/>
    </source>
</evidence>
<organism evidence="5 6">
    <name type="scientific">Candidatus Fervidibacter japonicus</name>
    <dbReference type="NCBI Taxonomy" id="2035412"/>
    <lineage>
        <taxon>Bacteria</taxon>
        <taxon>Candidatus Fervidibacterota</taxon>
        <taxon>Candidatus Fervidibacter</taxon>
    </lineage>
</organism>
<name>A0A2H5XAC2_9BACT</name>
<keyword evidence="2" id="KW-0326">Glycosidase</keyword>
<evidence type="ECO:0000256" key="2">
    <source>
        <dbReference type="ARBA" id="ARBA00023295"/>
    </source>
</evidence>
<feature type="domain" description="Glycoside hydrolase family 5" evidence="4">
    <location>
        <begin position="772"/>
        <end position="901"/>
    </location>
</feature>
<sequence length="967" mass="110446">MRYSHALLFCLALVQRAIAAPFIAPDWQGREPQFEPASLFWRTREFPTAPVLYRTVLQRPVKPLDFAAVRVQTRRYAYLFVTRFDRFSALDPFGKLIAKAEAPKEHPDAEVTLLTDLTPHLIPALPDKLASRPVALVLSAPADGFRMEGVLVYRDGAVQTFGSEPNRWRAQKFPPLTVLEFEPCMLPDFDDSKWFPIRIVNGATETPKPQLVAELREFVSEERKNRLHRQLDDARWRLTLLRDKGIVIVDDEAFGWAGSGRLPEWVRESAEKLLQMMATDEGNEQIVLSTEALSLFVWASDEVTNLANHVKLWRALRQPEKAQKCERELSAIAPLLHKAEKLLQLPEPKSGKELASALELLREVRQRLLALRHPDVAKALIINDLNTGLENKFGWFDTTVLLDNDINRWGLRISTPATVFASPLSPAALVTVKGKEFTLEGWENLKPIRVYRKPPDLTPIGVWVVLDGRVQSLRPQHDGTVYDRTQHGRMSENWMLIVCDMARGGGLPVQLIFLQAPTKVVFRQSEKGTTAITVLFEKPNAQLFVLKPFKEWRGFLRMAQVLTQTPLKENEAAPYIHQCRLWSRALLCYPVTFSEAFVRNPSDAETLIVANAYNYLDLHDDWGTEPIKLAPLPPLASYGLLRGYPKLQVVSDAEVLGSWGIWGDHIAVVGSDVIVYQVPIHLFNRFGGFTAFCFGPTDIGVPGNLTELELIKRTGANSFRPQHNRSDDAAMQLVRWCVERGLQHVFNVDEKWLPDVVEHYRTLAKMCKDLPPDTVAYDLLNEPETREPAAYNALLKRITQAIREFDKTHLIYAEVIAPWGPSAQPYPEAAFANLEPTGDPLTVYSFHDYEYRLMPRYPNEKVDIRTLLERWLPAFKFSIDHRAPIHLGEFGGFEQTKEDIYANRCAVTMLLDHFRIFDRFGWHFHYYSNRGIVRVRRDSSLEESLVQEAFRRYLGRRRLNAVRGAAN</sequence>
<dbReference type="SUPFAM" id="SSF51445">
    <property type="entry name" value="(Trans)glycosidases"/>
    <property type="match status" value="1"/>
</dbReference>
<evidence type="ECO:0000256" key="1">
    <source>
        <dbReference type="ARBA" id="ARBA00022801"/>
    </source>
</evidence>
<reference evidence="6" key="1">
    <citation type="submission" date="2017-09" db="EMBL/GenBank/DDBJ databases">
        <title>Metaegenomics of thermophilic ammonia-oxidizing enrichment culture.</title>
        <authorList>
            <person name="Kato S."/>
            <person name="Suzuki K."/>
        </authorList>
    </citation>
    <scope>NUCLEOTIDE SEQUENCE [LARGE SCALE GENOMIC DNA]</scope>
</reference>
<evidence type="ECO:0000256" key="3">
    <source>
        <dbReference type="SAM" id="SignalP"/>
    </source>
</evidence>
<protein>
    <recommendedName>
        <fullName evidence="4">Glycoside hydrolase family 5 domain-containing protein</fullName>
    </recommendedName>
</protein>
<dbReference type="GO" id="GO:0000272">
    <property type="term" value="P:polysaccharide catabolic process"/>
    <property type="evidence" value="ECO:0007669"/>
    <property type="project" value="InterPro"/>
</dbReference>
<dbReference type="Pfam" id="PF00150">
    <property type="entry name" value="Cellulase"/>
    <property type="match status" value="1"/>
</dbReference>
<accession>A0A2H5XAC2</accession>
<keyword evidence="1" id="KW-0378">Hydrolase</keyword>
<dbReference type="GO" id="GO:0004553">
    <property type="term" value="F:hydrolase activity, hydrolyzing O-glycosyl compounds"/>
    <property type="evidence" value="ECO:0007669"/>
    <property type="project" value="InterPro"/>
</dbReference>
<comment type="caution">
    <text evidence="5">The sequence shown here is derived from an EMBL/GenBank/DDBJ whole genome shotgun (WGS) entry which is preliminary data.</text>
</comment>
<dbReference type="InterPro" id="IPR017853">
    <property type="entry name" value="GH"/>
</dbReference>
<dbReference type="Proteomes" id="UP000236173">
    <property type="component" value="Unassembled WGS sequence"/>
</dbReference>
<evidence type="ECO:0000259" key="4">
    <source>
        <dbReference type="Pfam" id="PF00150"/>
    </source>
</evidence>
<feature type="signal peptide" evidence="3">
    <location>
        <begin position="1"/>
        <end position="19"/>
    </location>
</feature>
<dbReference type="Gene3D" id="3.20.20.80">
    <property type="entry name" value="Glycosidases"/>
    <property type="match status" value="1"/>
</dbReference>
<proteinExistence type="predicted"/>
<evidence type="ECO:0000313" key="5">
    <source>
        <dbReference type="EMBL" id="GBC98114.1"/>
    </source>
</evidence>
<dbReference type="InterPro" id="IPR001547">
    <property type="entry name" value="Glyco_hydro_5"/>
</dbReference>
<gene>
    <name evidence="5" type="ORF">HRbin17_00611</name>
</gene>
<dbReference type="AlphaFoldDB" id="A0A2H5XAC2"/>
<keyword evidence="3" id="KW-0732">Signal</keyword>
<dbReference type="EMBL" id="BEHT01000006">
    <property type="protein sequence ID" value="GBC98114.1"/>
    <property type="molecule type" value="Genomic_DNA"/>
</dbReference>
<feature type="chain" id="PRO_5014198427" description="Glycoside hydrolase family 5 domain-containing protein" evidence="3">
    <location>
        <begin position="20"/>
        <end position="967"/>
    </location>
</feature>